<dbReference type="PANTHER" id="PTHR23028">
    <property type="entry name" value="ACETYLTRANSFERASE"/>
    <property type="match status" value="1"/>
</dbReference>
<dbReference type="PANTHER" id="PTHR23028:SF53">
    <property type="entry name" value="ACYL_TRANSF_3 DOMAIN-CONTAINING PROTEIN"/>
    <property type="match status" value="1"/>
</dbReference>
<sequence length="694" mass="74644">MATEHRSDVQGLRAIAVLTVIAAHAGVPFLPGGFVGVDVFFVISGFLISGLLYGELRESGRFSLVEFWSRRARRILPAATFVTVVTLAVSLAWMSLVSARSLVTDAIWATLFAANVHFSQQGVYYFATDTGPSALQHYWSLAVEEQFYVVWPLLLIAVTAAARVITRRGRQARLPRRTIFVVLVLATGASLAWSIVHTQSEPATAYFSTSTRAWELGIGALTALVAPWVAPRLPRWIGVPLQVAGLTAIVVACLAYSASTPFPGVAALLPVLGAAALLLVGATPTGLVGPVRWLLSVRPMRTIGDWSYSLYLWHWPALILVEHRLERHLTGLEAGVVVLAVFALAALTYRFVEMPFRSGRPARALRVPRALVLYPLSVALVAGACLGSWSYTSWRGGEFGDNPPITASGASGDDTVALVRASVNAARDRMAVPSDLSPDLLELRDSVADVGECDYEHDVRELCARGNPEGTHTIVVTGDSHARAWIPAFDRITADSDWRVFYLVKPQCPAAHVTVAPVQEDIVFSACDDFHDWVVDQVDALSPDLVVVASSPPVNGVWTGGDRVEAIEEVAPLLESGYDELFDQLRASADRVVLIKDVPKSAIDPAECLTTGSPSLGDCMFRPVERSVILGDVAVKSALLAGAEVVDPTPWLCWKDECPVVIGGTLAYRDTDHITAEYSATLAGALGRALGITP</sequence>
<feature type="transmembrane region" description="Helical" evidence="1">
    <location>
        <begin position="36"/>
        <end position="54"/>
    </location>
</feature>
<dbReference type="Pfam" id="PF19040">
    <property type="entry name" value="SGNH"/>
    <property type="match status" value="1"/>
</dbReference>
<evidence type="ECO:0000313" key="4">
    <source>
        <dbReference type="EMBL" id="CAB4687781.1"/>
    </source>
</evidence>
<dbReference type="AlphaFoldDB" id="A0A6J6NM46"/>
<keyword evidence="1" id="KW-0812">Transmembrane</keyword>
<evidence type="ECO:0000259" key="3">
    <source>
        <dbReference type="Pfam" id="PF19040"/>
    </source>
</evidence>
<keyword evidence="1" id="KW-0472">Membrane</keyword>
<evidence type="ECO:0000256" key="1">
    <source>
        <dbReference type="SAM" id="Phobius"/>
    </source>
</evidence>
<dbReference type="InterPro" id="IPR043968">
    <property type="entry name" value="SGNH"/>
</dbReference>
<feature type="transmembrane region" description="Helical" evidence="1">
    <location>
        <begin position="148"/>
        <end position="166"/>
    </location>
</feature>
<dbReference type="Pfam" id="PF01757">
    <property type="entry name" value="Acyl_transf_3"/>
    <property type="match status" value="1"/>
</dbReference>
<feature type="transmembrane region" description="Helical" evidence="1">
    <location>
        <begin position="12"/>
        <end position="30"/>
    </location>
</feature>
<feature type="transmembrane region" description="Helical" evidence="1">
    <location>
        <begin position="264"/>
        <end position="287"/>
    </location>
</feature>
<proteinExistence type="predicted"/>
<feature type="transmembrane region" description="Helical" evidence="1">
    <location>
        <begin position="331"/>
        <end position="352"/>
    </location>
</feature>
<accession>A0A6J6NM46</accession>
<feature type="transmembrane region" description="Helical" evidence="1">
    <location>
        <begin position="237"/>
        <end position="258"/>
    </location>
</feature>
<dbReference type="EMBL" id="CAEZXR010000013">
    <property type="protein sequence ID" value="CAB4687781.1"/>
    <property type="molecule type" value="Genomic_DNA"/>
</dbReference>
<organism evidence="4">
    <name type="scientific">freshwater metagenome</name>
    <dbReference type="NCBI Taxonomy" id="449393"/>
    <lineage>
        <taxon>unclassified sequences</taxon>
        <taxon>metagenomes</taxon>
        <taxon>ecological metagenomes</taxon>
    </lineage>
</organism>
<dbReference type="InterPro" id="IPR050879">
    <property type="entry name" value="Acyltransferase_3"/>
</dbReference>
<feature type="transmembrane region" description="Helical" evidence="1">
    <location>
        <begin position="75"/>
        <end position="96"/>
    </location>
</feature>
<evidence type="ECO:0000259" key="2">
    <source>
        <dbReference type="Pfam" id="PF01757"/>
    </source>
</evidence>
<keyword evidence="1" id="KW-1133">Transmembrane helix</keyword>
<feature type="transmembrane region" description="Helical" evidence="1">
    <location>
        <begin position="372"/>
        <end position="391"/>
    </location>
</feature>
<dbReference type="GO" id="GO:0016747">
    <property type="term" value="F:acyltransferase activity, transferring groups other than amino-acyl groups"/>
    <property type="evidence" value="ECO:0007669"/>
    <property type="project" value="InterPro"/>
</dbReference>
<dbReference type="GO" id="GO:0009103">
    <property type="term" value="P:lipopolysaccharide biosynthetic process"/>
    <property type="evidence" value="ECO:0007669"/>
    <property type="project" value="TreeGrafter"/>
</dbReference>
<dbReference type="GO" id="GO:0016020">
    <property type="term" value="C:membrane"/>
    <property type="evidence" value="ECO:0007669"/>
    <property type="project" value="TreeGrafter"/>
</dbReference>
<feature type="transmembrane region" description="Helical" evidence="1">
    <location>
        <begin position="308"/>
        <end position="325"/>
    </location>
</feature>
<feature type="domain" description="SGNH" evidence="3">
    <location>
        <begin position="453"/>
        <end position="685"/>
    </location>
</feature>
<feature type="transmembrane region" description="Helical" evidence="1">
    <location>
        <begin position="211"/>
        <end position="230"/>
    </location>
</feature>
<feature type="domain" description="Acyltransferase 3" evidence="2">
    <location>
        <begin position="9"/>
        <end position="349"/>
    </location>
</feature>
<reference evidence="4" key="1">
    <citation type="submission" date="2020-05" db="EMBL/GenBank/DDBJ databases">
        <authorList>
            <person name="Chiriac C."/>
            <person name="Salcher M."/>
            <person name="Ghai R."/>
            <person name="Kavagutti S V."/>
        </authorList>
    </citation>
    <scope>NUCLEOTIDE SEQUENCE</scope>
</reference>
<protein>
    <submittedName>
        <fullName evidence="4">Unannotated protein</fullName>
    </submittedName>
</protein>
<name>A0A6J6NM46_9ZZZZ</name>
<feature type="transmembrane region" description="Helical" evidence="1">
    <location>
        <begin position="178"/>
        <end position="196"/>
    </location>
</feature>
<gene>
    <name evidence="4" type="ORF">UFOPK2579_00209</name>
</gene>
<dbReference type="InterPro" id="IPR002656">
    <property type="entry name" value="Acyl_transf_3_dom"/>
</dbReference>